<sequence length="262" mass="29546">MNYFQPLVWSQVQAAVRQVGYPWKQVDICRAAKLANPQTFAQLTPKTVGRWIDPDAHKRGVHKWKDSVLEYVKHGNAPGGKTTRRGILDSYPEVCEMINTQLNVMRKAGAPLSSLSIRAIMIGIIEKHAPQLFEQILAGETMFRCSESFIRKYITNNLHWSLRASTRAAQKLPENVEEIVTNAALREAFCIRNYNIDAALRVNTDQTQTIYQQGTKITWHQKGDRQVPVVGIDEKRAFTLVPSISASGELLPFQAIFHGVSC</sequence>
<evidence type="ECO:0000313" key="2">
    <source>
        <dbReference type="Proteomes" id="UP001142393"/>
    </source>
</evidence>
<evidence type="ECO:0000313" key="1">
    <source>
        <dbReference type="EMBL" id="KAJ3740880.1"/>
    </source>
</evidence>
<protein>
    <submittedName>
        <fullName evidence="1">Uncharacterized protein</fullName>
    </submittedName>
</protein>
<keyword evidence="2" id="KW-1185">Reference proteome</keyword>
<dbReference type="EMBL" id="JANVFU010000013">
    <property type="protein sequence ID" value="KAJ3740880.1"/>
    <property type="molecule type" value="Genomic_DNA"/>
</dbReference>
<dbReference type="AlphaFoldDB" id="A0A9W8TUK2"/>
<comment type="caution">
    <text evidence="1">The sequence shown here is derived from an EMBL/GenBank/DDBJ whole genome shotgun (WGS) entry which is preliminary data.</text>
</comment>
<accession>A0A9W8TUK2</accession>
<proteinExistence type="predicted"/>
<organism evidence="1 2">
    <name type="scientific">Lentinula detonsa</name>
    <dbReference type="NCBI Taxonomy" id="2804962"/>
    <lineage>
        <taxon>Eukaryota</taxon>
        <taxon>Fungi</taxon>
        <taxon>Dikarya</taxon>
        <taxon>Basidiomycota</taxon>
        <taxon>Agaricomycotina</taxon>
        <taxon>Agaricomycetes</taxon>
        <taxon>Agaricomycetidae</taxon>
        <taxon>Agaricales</taxon>
        <taxon>Marasmiineae</taxon>
        <taxon>Omphalotaceae</taxon>
        <taxon>Lentinula</taxon>
    </lineage>
</organism>
<gene>
    <name evidence="1" type="ORF">DFH05DRAFT_377158</name>
</gene>
<name>A0A9W8TUK2_9AGAR</name>
<dbReference type="Proteomes" id="UP001142393">
    <property type="component" value="Unassembled WGS sequence"/>
</dbReference>
<reference evidence="1 2" key="1">
    <citation type="journal article" date="2023" name="Proc. Natl. Acad. Sci. U.S.A.">
        <title>A global phylogenomic analysis of the shiitake genus Lentinula.</title>
        <authorList>
            <person name="Sierra-Patev S."/>
            <person name="Min B."/>
            <person name="Naranjo-Ortiz M."/>
            <person name="Looney B."/>
            <person name="Konkel Z."/>
            <person name="Slot J.C."/>
            <person name="Sakamoto Y."/>
            <person name="Steenwyk J.L."/>
            <person name="Rokas A."/>
            <person name="Carro J."/>
            <person name="Camarero S."/>
            <person name="Ferreira P."/>
            <person name="Molpeceres G."/>
            <person name="Ruiz-Duenas F.J."/>
            <person name="Serrano A."/>
            <person name="Henrissat B."/>
            <person name="Drula E."/>
            <person name="Hughes K.W."/>
            <person name="Mata J.L."/>
            <person name="Ishikawa N.K."/>
            <person name="Vargas-Isla R."/>
            <person name="Ushijima S."/>
            <person name="Smith C.A."/>
            <person name="Donoghue J."/>
            <person name="Ahrendt S."/>
            <person name="Andreopoulos W."/>
            <person name="He G."/>
            <person name="LaButti K."/>
            <person name="Lipzen A."/>
            <person name="Ng V."/>
            <person name="Riley R."/>
            <person name="Sandor L."/>
            <person name="Barry K."/>
            <person name="Martinez A.T."/>
            <person name="Xiao Y."/>
            <person name="Gibbons J.G."/>
            <person name="Terashima K."/>
            <person name="Grigoriev I.V."/>
            <person name="Hibbett D."/>
        </authorList>
    </citation>
    <scope>NUCLEOTIDE SEQUENCE [LARGE SCALE GENOMIC DNA]</scope>
    <source>
        <strain evidence="1 2">TFB7810</strain>
    </source>
</reference>